<dbReference type="SUPFAM" id="SSF56601">
    <property type="entry name" value="beta-lactamase/transpeptidase-like"/>
    <property type="match status" value="1"/>
</dbReference>
<evidence type="ECO:0000256" key="2">
    <source>
        <dbReference type="SAM" id="SignalP"/>
    </source>
</evidence>
<feature type="chain" id="PRO_5032908410" evidence="2">
    <location>
        <begin position="24"/>
        <end position="385"/>
    </location>
</feature>
<feature type="signal peptide" evidence="2">
    <location>
        <begin position="1"/>
        <end position="23"/>
    </location>
</feature>
<feature type="domain" description="Beta-lactamase-related" evidence="3">
    <location>
        <begin position="105"/>
        <end position="346"/>
    </location>
</feature>
<feature type="region of interest" description="Disordered" evidence="1">
    <location>
        <begin position="245"/>
        <end position="264"/>
    </location>
</feature>
<dbReference type="KEGG" id="slf:JEQ17_18950"/>
<reference evidence="4 5" key="1">
    <citation type="submission" date="2020-12" db="EMBL/GenBank/DDBJ databases">
        <title>A novel species.</title>
        <authorList>
            <person name="Li K."/>
        </authorList>
    </citation>
    <scope>NUCLEOTIDE SEQUENCE [LARGE SCALE GENOMIC DNA]</scope>
    <source>
        <strain evidence="4 5">ZYC-3</strain>
    </source>
</reference>
<dbReference type="Proteomes" id="UP000595636">
    <property type="component" value="Chromosome"/>
</dbReference>
<dbReference type="Gene3D" id="3.40.710.10">
    <property type="entry name" value="DD-peptidase/beta-lactamase superfamily"/>
    <property type="match status" value="1"/>
</dbReference>
<organism evidence="4 5">
    <name type="scientific">Streptomyces liliifuscus</name>
    <dbReference type="NCBI Taxonomy" id="2797636"/>
    <lineage>
        <taxon>Bacteria</taxon>
        <taxon>Bacillati</taxon>
        <taxon>Actinomycetota</taxon>
        <taxon>Actinomycetes</taxon>
        <taxon>Kitasatosporales</taxon>
        <taxon>Streptomycetaceae</taxon>
        <taxon>Streptomyces</taxon>
    </lineage>
</organism>
<dbReference type="PANTHER" id="PTHR46825:SF7">
    <property type="entry name" value="D-ALANYL-D-ALANINE CARBOXYPEPTIDASE"/>
    <property type="match status" value="1"/>
</dbReference>
<dbReference type="InterPro" id="IPR001466">
    <property type="entry name" value="Beta-lactam-related"/>
</dbReference>
<proteinExistence type="predicted"/>
<dbReference type="AlphaFoldDB" id="A0A7T7I5D0"/>
<dbReference type="InterPro" id="IPR050491">
    <property type="entry name" value="AmpC-like"/>
</dbReference>
<gene>
    <name evidence="4" type="ORF">JEQ17_18950</name>
</gene>
<keyword evidence="2" id="KW-0732">Signal</keyword>
<dbReference type="RefSeq" id="WP_200396347.1">
    <property type="nucleotide sequence ID" value="NZ_CP066831.1"/>
</dbReference>
<dbReference type="EMBL" id="CP066831">
    <property type="protein sequence ID" value="QQM41333.1"/>
    <property type="molecule type" value="Genomic_DNA"/>
</dbReference>
<protein>
    <submittedName>
        <fullName evidence="4">Beta-lactamase family protein</fullName>
    </submittedName>
</protein>
<evidence type="ECO:0000256" key="1">
    <source>
        <dbReference type="SAM" id="MobiDB-lite"/>
    </source>
</evidence>
<dbReference type="PANTHER" id="PTHR46825">
    <property type="entry name" value="D-ALANYL-D-ALANINE-CARBOXYPEPTIDASE/ENDOPEPTIDASE AMPH"/>
    <property type="match status" value="1"/>
</dbReference>
<evidence type="ECO:0000313" key="5">
    <source>
        <dbReference type="Proteomes" id="UP000595636"/>
    </source>
</evidence>
<sequence length="385" mass="40547">MPPLRTLLTLPVCLTLLALTSAASTTPAPPAVDTALTRLVTQGKVPAAALLAAEGSASRFAHAEAPTTTDPAAAGSSADAIRHTDATLPADAIRHTDATLPADAIRRTDHFRAGSITKSFVATVVLQLAAEHRLSLSDSVEDHLPGLVHGSGNDGRALTLRTLLTHTSGLADFTADTAGTVSLTPLQAVRIAIAHPPAERGRFEYSNTNYVLLGMVVEQVTGRSYAAEAERRIITPLHLTGTSFPGARHSLPDPHGRSYTADGSDVTDLDPRVAGAAGELVTTLADLNRFYAALLRGNLLPPRQLREMLDTGTAHGLYGMGLYSEKLPCGTTVWGHNGRITGSYVRTAATLDARRVLTFRVNTDAIADPDLEPALLAAEFCPRTP</sequence>
<accession>A0A7T7I5D0</accession>
<dbReference type="InterPro" id="IPR012338">
    <property type="entry name" value="Beta-lactam/transpept-like"/>
</dbReference>
<dbReference type="Pfam" id="PF00144">
    <property type="entry name" value="Beta-lactamase"/>
    <property type="match status" value="1"/>
</dbReference>
<evidence type="ECO:0000259" key="3">
    <source>
        <dbReference type="Pfam" id="PF00144"/>
    </source>
</evidence>
<keyword evidence="5" id="KW-1185">Reference proteome</keyword>
<evidence type="ECO:0000313" key="4">
    <source>
        <dbReference type="EMBL" id="QQM41333.1"/>
    </source>
</evidence>
<name>A0A7T7I5D0_9ACTN</name>